<proteinExistence type="predicted"/>
<name>A0A129I8X2_LEGPN</name>
<dbReference type="PROSITE" id="PS51257">
    <property type="entry name" value="PROKAR_LIPOPROTEIN"/>
    <property type="match status" value="1"/>
</dbReference>
<evidence type="ECO:0008006" key="3">
    <source>
        <dbReference type="Google" id="ProtNLM"/>
    </source>
</evidence>
<evidence type="ECO:0000313" key="1">
    <source>
        <dbReference type="EMBL" id="STX79180.1"/>
    </source>
</evidence>
<evidence type="ECO:0000313" key="2">
    <source>
        <dbReference type="Proteomes" id="UP000254631"/>
    </source>
</evidence>
<accession>A0A129I8X2</accession>
<organism evidence="1 2">
    <name type="scientific">Legionella pneumophila</name>
    <dbReference type="NCBI Taxonomy" id="446"/>
    <lineage>
        <taxon>Bacteria</taxon>
        <taxon>Pseudomonadati</taxon>
        <taxon>Pseudomonadota</taxon>
        <taxon>Gammaproteobacteria</taxon>
        <taxon>Legionellales</taxon>
        <taxon>Legionellaceae</taxon>
        <taxon>Legionella</taxon>
    </lineage>
</organism>
<protein>
    <recommendedName>
        <fullName evidence="3">Lipoprotein</fullName>
    </recommendedName>
</protein>
<dbReference type="AlphaFoldDB" id="A0A129I8X2"/>
<sequence length="48" mass="5019">MKQSHWMVLACCLVLTACMSSGTSSKYTKSLEEHVAQGHVGHGGGGGR</sequence>
<dbReference type="EMBL" id="UGOL01000001">
    <property type="protein sequence ID" value="STX79180.1"/>
    <property type="molecule type" value="Genomic_DNA"/>
</dbReference>
<reference evidence="1 2" key="1">
    <citation type="submission" date="2018-06" db="EMBL/GenBank/DDBJ databases">
        <authorList>
            <consortium name="Pathogen Informatics"/>
            <person name="Doyle S."/>
        </authorList>
    </citation>
    <scope>NUCLEOTIDE SEQUENCE [LARGE SCALE GENOMIC DNA]</scope>
    <source>
        <strain evidence="1 2">NCTC12000</strain>
    </source>
</reference>
<dbReference type="RefSeq" id="WP_016356828.1">
    <property type="nucleotide sequence ID" value="NZ_CAXYJF010000001.1"/>
</dbReference>
<gene>
    <name evidence="1" type="ORF">NCTC12000_01169</name>
</gene>
<dbReference type="Proteomes" id="UP000254631">
    <property type="component" value="Unassembled WGS sequence"/>
</dbReference>